<proteinExistence type="predicted"/>
<reference evidence="1" key="1">
    <citation type="submission" date="2019-07" db="EMBL/GenBank/DDBJ databases">
        <title>Annotation for the trematode Paragonimus miyazaki's.</title>
        <authorList>
            <person name="Choi Y.-J."/>
        </authorList>
    </citation>
    <scope>NUCLEOTIDE SEQUENCE</scope>
    <source>
        <strain evidence="1">Japan</strain>
    </source>
</reference>
<evidence type="ECO:0000313" key="1">
    <source>
        <dbReference type="EMBL" id="KAF7255720.1"/>
    </source>
</evidence>
<comment type="caution">
    <text evidence="1">The sequence shown here is derived from an EMBL/GenBank/DDBJ whole genome shotgun (WGS) entry which is preliminary data.</text>
</comment>
<name>A0A8S9YRT0_9TREM</name>
<evidence type="ECO:0000313" key="2">
    <source>
        <dbReference type="Proteomes" id="UP000822476"/>
    </source>
</evidence>
<keyword evidence="2" id="KW-1185">Reference proteome</keyword>
<sequence>MRQRVNQNVPQIATTTVRDTPFICGTRLTDYLMQAFAVSLASVIMAHGFMLADQPTETFTRCICQI</sequence>
<protein>
    <submittedName>
        <fullName evidence="1">Uncharacterized protein</fullName>
    </submittedName>
</protein>
<organism evidence="1 2">
    <name type="scientific">Paragonimus skrjabini miyazakii</name>
    <dbReference type="NCBI Taxonomy" id="59628"/>
    <lineage>
        <taxon>Eukaryota</taxon>
        <taxon>Metazoa</taxon>
        <taxon>Spiralia</taxon>
        <taxon>Lophotrochozoa</taxon>
        <taxon>Platyhelminthes</taxon>
        <taxon>Trematoda</taxon>
        <taxon>Digenea</taxon>
        <taxon>Plagiorchiida</taxon>
        <taxon>Troglotremata</taxon>
        <taxon>Troglotrematidae</taxon>
        <taxon>Paragonimus</taxon>
    </lineage>
</organism>
<dbReference type="AlphaFoldDB" id="A0A8S9YRT0"/>
<accession>A0A8S9YRT0</accession>
<gene>
    <name evidence="1" type="ORF">EG68_09628</name>
</gene>
<dbReference type="Proteomes" id="UP000822476">
    <property type="component" value="Unassembled WGS sequence"/>
</dbReference>
<dbReference type="EMBL" id="JTDE01003724">
    <property type="protein sequence ID" value="KAF7255720.1"/>
    <property type="molecule type" value="Genomic_DNA"/>
</dbReference>